<comment type="caution">
    <text evidence="5">The sequence shown here is derived from an EMBL/GenBank/DDBJ whole genome shotgun (WGS) entry which is preliminary data.</text>
</comment>
<dbReference type="EMBL" id="JALJRB010000002">
    <property type="protein sequence ID" value="MCJ8499467.1"/>
    <property type="molecule type" value="Genomic_DNA"/>
</dbReference>
<dbReference type="Proteomes" id="UP001165427">
    <property type="component" value="Unassembled WGS sequence"/>
</dbReference>
<dbReference type="SUPFAM" id="SSF81606">
    <property type="entry name" value="PP2C-like"/>
    <property type="match status" value="1"/>
</dbReference>
<dbReference type="Gene3D" id="3.60.40.10">
    <property type="entry name" value="PPM-type phosphatase domain"/>
    <property type="match status" value="1"/>
</dbReference>
<dbReference type="PANTHER" id="PTHR43156">
    <property type="entry name" value="STAGE II SPORULATION PROTEIN E-RELATED"/>
    <property type="match status" value="1"/>
</dbReference>
<evidence type="ECO:0000256" key="1">
    <source>
        <dbReference type="ARBA" id="ARBA00022801"/>
    </source>
</evidence>
<dbReference type="CDD" id="cd12913">
    <property type="entry name" value="PDC1_MCP_like"/>
    <property type="match status" value="1"/>
</dbReference>
<dbReference type="Pfam" id="PF07228">
    <property type="entry name" value="SpoIIE"/>
    <property type="match status" value="1"/>
</dbReference>
<dbReference type="InterPro" id="IPR036457">
    <property type="entry name" value="PPM-type-like_dom_sf"/>
</dbReference>
<dbReference type="PROSITE" id="PS50885">
    <property type="entry name" value="HAMP"/>
    <property type="match status" value="1"/>
</dbReference>
<dbReference type="AlphaFoldDB" id="A0AA41UIC8"/>
<keyword evidence="1" id="KW-0378">Hydrolase</keyword>
<keyword evidence="6" id="KW-1185">Reference proteome</keyword>
<proteinExistence type="predicted"/>
<feature type="transmembrane region" description="Helical" evidence="2">
    <location>
        <begin position="12"/>
        <end position="38"/>
    </location>
</feature>
<dbReference type="SMART" id="SM00304">
    <property type="entry name" value="HAMP"/>
    <property type="match status" value="1"/>
</dbReference>
<keyword evidence="2" id="KW-1133">Transmembrane helix</keyword>
<evidence type="ECO:0000259" key="3">
    <source>
        <dbReference type="PROSITE" id="PS50885"/>
    </source>
</evidence>
<feature type="transmembrane region" description="Helical" evidence="2">
    <location>
        <begin position="318"/>
        <end position="340"/>
    </location>
</feature>
<evidence type="ECO:0000259" key="4">
    <source>
        <dbReference type="PROSITE" id="PS51746"/>
    </source>
</evidence>
<feature type="domain" description="HAMP" evidence="3">
    <location>
        <begin position="338"/>
        <end position="391"/>
    </location>
</feature>
<dbReference type="Pfam" id="PF22673">
    <property type="entry name" value="MCP-like_PDC_1"/>
    <property type="match status" value="1"/>
</dbReference>
<dbReference type="PANTHER" id="PTHR43156:SF2">
    <property type="entry name" value="STAGE II SPORULATION PROTEIN E"/>
    <property type="match status" value="1"/>
</dbReference>
<keyword evidence="2" id="KW-0812">Transmembrane</keyword>
<dbReference type="RefSeq" id="WP_246902804.1">
    <property type="nucleotide sequence ID" value="NZ_JALJRB010000002.1"/>
</dbReference>
<dbReference type="GO" id="GO:0016020">
    <property type="term" value="C:membrane"/>
    <property type="evidence" value="ECO:0007669"/>
    <property type="project" value="InterPro"/>
</dbReference>
<sequence>MTRDLPTARRRGLAFRLALFILTSTTLIYLVAFGYNYYCSRQVVIKNVRATAAQLAQAAVLRIESKLRAVEAPPRMVAGHLQARSLSSIALLTLMHDMVAGSPEIYGGAAAFEPHGFDPAHRYYAPYFFHTEEGRVGFTRLGGAYDYFLQDWYQVPRELERPVWSEPYFDDGGGGILMATYAHPFYDLSAGERVFHGVVTADISLEDLVAEIGAISIYETGYAFVISRNGAFLAHPDRDLIMRHSIFSVAEERGIPELRAVGREMAQGRSGFAAVTSVHTGLRSLLAYAPVPAADWAVGVMIPEEELLADIRGLNHTVLAIGALGFTVLFLVVVGISRSITRPLHRLMRTTTEIARGNLDAALPAVRTGDEVQLLTHSVDEMRLALKAYIADLTETTKAKERIESELKIARAIQMSFLPKHFPPFADQAAFDLFAALEPAKAVGGDLYDFFMLADGRLFFSVGDVSDKGVPAALFMAVSKTLMKGIAELAASPAEILARVNAELCPGNDSAMFVTVFCGILDLTTGELVYSNAGHNPPVLLRAGGTPEMLSLPPGMVLGVMEDAAFADSTVRLQAGDLLLLYTDGVTEAMDDAGRLFSDERLLDEMGAMPSRAPQPVVERLFAAVHAHAADAPQSDDITVLAMQYKGPAGV</sequence>
<organism evidence="5 6">
    <name type="scientific">Desulfatitalea alkaliphila</name>
    <dbReference type="NCBI Taxonomy" id="2929485"/>
    <lineage>
        <taxon>Bacteria</taxon>
        <taxon>Pseudomonadati</taxon>
        <taxon>Thermodesulfobacteriota</taxon>
        <taxon>Desulfobacteria</taxon>
        <taxon>Desulfobacterales</taxon>
        <taxon>Desulfosarcinaceae</taxon>
        <taxon>Desulfatitalea</taxon>
    </lineage>
</organism>
<protein>
    <submittedName>
        <fullName evidence="5">SpoIIE family protein phosphatase</fullName>
    </submittedName>
</protein>
<evidence type="ECO:0000313" key="5">
    <source>
        <dbReference type="EMBL" id="MCJ8499467.1"/>
    </source>
</evidence>
<dbReference type="InterPro" id="IPR052016">
    <property type="entry name" value="Bact_Sigma-Reg"/>
</dbReference>
<accession>A0AA41UIC8</accession>
<gene>
    <name evidence="5" type="ORF">MRX98_02685</name>
</gene>
<dbReference type="GO" id="GO:0007165">
    <property type="term" value="P:signal transduction"/>
    <property type="evidence" value="ECO:0007669"/>
    <property type="project" value="InterPro"/>
</dbReference>
<feature type="domain" description="PPM-type phosphatase" evidence="4">
    <location>
        <begin position="430"/>
        <end position="645"/>
    </location>
</feature>
<dbReference type="Pfam" id="PF00672">
    <property type="entry name" value="HAMP"/>
    <property type="match status" value="1"/>
</dbReference>
<evidence type="ECO:0000256" key="2">
    <source>
        <dbReference type="SAM" id="Phobius"/>
    </source>
</evidence>
<dbReference type="SMART" id="SM00331">
    <property type="entry name" value="PP2C_SIG"/>
    <property type="match status" value="1"/>
</dbReference>
<dbReference type="Gene3D" id="3.30.450.20">
    <property type="entry name" value="PAS domain"/>
    <property type="match status" value="2"/>
</dbReference>
<dbReference type="InterPro" id="IPR003660">
    <property type="entry name" value="HAMP_dom"/>
</dbReference>
<dbReference type="CDD" id="cd12912">
    <property type="entry name" value="PDC2_MCP_like"/>
    <property type="match status" value="1"/>
</dbReference>
<dbReference type="SUPFAM" id="SSF158472">
    <property type="entry name" value="HAMP domain-like"/>
    <property type="match status" value="1"/>
</dbReference>
<dbReference type="PROSITE" id="PS51746">
    <property type="entry name" value="PPM_2"/>
    <property type="match status" value="1"/>
</dbReference>
<keyword evidence="2" id="KW-0472">Membrane</keyword>
<dbReference type="GO" id="GO:0016791">
    <property type="term" value="F:phosphatase activity"/>
    <property type="evidence" value="ECO:0007669"/>
    <property type="project" value="TreeGrafter"/>
</dbReference>
<dbReference type="CDD" id="cd06225">
    <property type="entry name" value="HAMP"/>
    <property type="match status" value="1"/>
</dbReference>
<dbReference type="Gene3D" id="6.10.340.10">
    <property type="match status" value="1"/>
</dbReference>
<dbReference type="InterPro" id="IPR001932">
    <property type="entry name" value="PPM-type_phosphatase-like_dom"/>
</dbReference>
<name>A0AA41UIC8_9BACT</name>
<reference evidence="5" key="1">
    <citation type="submission" date="2022-04" db="EMBL/GenBank/DDBJ databases">
        <title>Desulfatitalea alkaliphila sp. nov., a novel anaerobic sulfate-reducing bacterium isolated from terrestrial mud volcano, Taman Peninsula, Russia.</title>
        <authorList>
            <person name="Khomyakova M.A."/>
            <person name="Merkel A.Y."/>
            <person name="Slobodkin A.I."/>
        </authorList>
    </citation>
    <scope>NUCLEOTIDE SEQUENCE</scope>
    <source>
        <strain evidence="5">M08but</strain>
    </source>
</reference>
<evidence type="ECO:0000313" key="6">
    <source>
        <dbReference type="Proteomes" id="UP001165427"/>
    </source>
</evidence>